<dbReference type="EMBL" id="MLCN01000018">
    <property type="protein sequence ID" value="ONG40059.1"/>
    <property type="molecule type" value="Genomic_DNA"/>
</dbReference>
<dbReference type="GO" id="GO:0046872">
    <property type="term" value="F:metal ion binding"/>
    <property type="evidence" value="ECO:0007669"/>
    <property type="project" value="UniProtKB-KW"/>
</dbReference>
<evidence type="ECO:0000259" key="10">
    <source>
        <dbReference type="Pfam" id="PF13193"/>
    </source>
</evidence>
<feature type="domain" description="Acetyl-coenzyme A synthetase N-terminal" evidence="11">
    <location>
        <begin position="23"/>
        <end position="80"/>
    </location>
</feature>
<dbReference type="AlphaFoldDB" id="A0A1S8CVZ4"/>
<feature type="binding site" evidence="8">
    <location>
        <position position="538"/>
    </location>
    <ligand>
        <name>Mg(2+)</name>
        <dbReference type="ChEBI" id="CHEBI:18420"/>
    </ligand>
</feature>
<dbReference type="STRING" id="1907941.BKE30_07830"/>
<comment type="caution">
    <text evidence="8">Lacks conserved residue(s) required for the propagation of feature annotation.</text>
</comment>
<feature type="binding site" evidence="8">
    <location>
        <position position="310"/>
    </location>
    <ligand>
        <name>CoA</name>
        <dbReference type="ChEBI" id="CHEBI:57287"/>
    </ligand>
</feature>
<dbReference type="HAMAP" id="MF_01123">
    <property type="entry name" value="Ac_CoA_synth"/>
    <property type="match status" value="1"/>
</dbReference>
<dbReference type="GO" id="GO:0005524">
    <property type="term" value="F:ATP binding"/>
    <property type="evidence" value="ECO:0007669"/>
    <property type="project" value="UniProtKB-KW"/>
</dbReference>
<evidence type="ECO:0000256" key="2">
    <source>
        <dbReference type="ARBA" id="ARBA00022598"/>
    </source>
</evidence>
<dbReference type="InterPro" id="IPR000873">
    <property type="entry name" value="AMP-dep_synth/lig_dom"/>
</dbReference>
<evidence type="ECO:0000256" key="8">
    <source>
        <dbReference type="HAMAP-Rule" id="MF_01123"/>
    </source>
</evidence>
<dbReference type="Pfam" id="PF00501">
    <property type="entry name" value="AMP-binding"/>
    <property type="match status" value="1"/>
</dbReference>
<dbReference type="GO" id="GO:0005829">
    <property type="term" value="C:cytosol"/>
    <property type="evidence" value="ECO:0007669"/>
    <property type="project" value="TreeGrafter"/>
</dbReference>
<comment type="PTM">
    <text evidence="8">Acetylated. Deacetylation by the SIR2-homolog deacetylase activates the enzyme.</text>
</comment>
<dbReference type="PANTHER" id="PTHR24095">
    <property type="entry name" value="ACETYL-COENZYME A SYNTHETASE"/>
    <property type="match status" value="1"/>
</dbReference>
<dbReference type="PANTHER" id="PTHR24095:SF243">
    <property type="entry name" value="ACETYL-COENZYME A SYNTHETASE"/>
    <property type="match status" value="1"/>
</dbReference>
<evidence type="ECO:0000256" key="3">
    <source>
        <dbReference type="ARBA" id="ARBA00022723"/>
    </source>
</evidence>
<feature type="binding site" evidence="8">
    <location>
        <begin position="410"/>
        <end position="415"/>
    </location>
    <ligand>
        <name>ATP</name>
        <dbReference type="ChEBI" id="CHEBI:30616"/>
    </ligand>
</feature>
<feature type="binding site" evidence="8">
    <location>
        <position position="522"/>
    </location>
    <ligand>
        <name>CoA</name>
        <dbReference type="ChEBI" id="CHEBI:57287"/>
    </ligand>
</feature>
<gene>
    <name evidence="8" type="primary">acsA</name>
    <name evidence="12" type="ORF">BKE30_07830</name>
</gene>
<dbReference type="Gene3D" id="3.30.300.30">
    <property type="match status" value="1"/>
</dbReference>
<evidence type="ECO:0000313" key="12">
    <source>
        <dbReference type="EMBL" id="ONG40059.1"/>
    </source>
</evidence>
<keyword evidence="4 8" id="KW-0547">Nucleotide-binding</keyword>
<feature type="modified residue" description="N6-acetyllysine" evidence="8">
    <location>
        <position position="608"/>
    </location>
</feature>
<dbReference type="OrthoDB" id="9803968at2"/>
<dbReference type="EC" id="6.2.1.1" evidence="8"/>
<evidence type="ECO:0000256" key="4">
    <source>
        <dbReference type="ARBA" id="ARBA00022741"/>
    </source>
</evidence>
<evidence type="ECO:0000256" key="7">
    <source>
        <dbReference type="ARBA" id="ARBA00022990"/>
    </source>
</evidence>
<dbReference type="CDD" id="cd05966">
    <property type="entry name" value="ACS"/>
    <property type="match status" value="1"/>
</dbReference>
<feature type="binding site" evidence="8">
    <location>
        <begin position="386"/>
        <end position="388"/>
    </location>
    <ligand>
        <name>ATP</name>
        <dbReference type="ChEBI" id="CHEBI:30616"/>
    </ligand>
</feature>
<dbReference type="SUPFAM" id="SSF56801">
    <property type="entry name" value="Acetyl-CoA synthetase-like"/>
    <property type="match status" value="1"/>
</dbReference>
<dbReference type="FunFam" id="3.30.300.30:FF:000004">
    <property type="entry name" value="Acetyl-coenzyme A synthetase"/>
    <property type="match status" value="1"/>
</dbReference>
<comment type="catalytic activity">
    <reaction evidence="8">
        <text>acetate + ATP + CoA = acetyl-CoA + AMP + diphosphate</text>
        <dbReference type="Rhea" id="RHEA:23176"/>
        <dbReference type="ChEBI" id="CHEBI:30089"/>
        <dbReference type="ChEBI" id="CHEBI:30616"/>
        <dbReference type="ChEBI" id="CHEBI:33019"/>
        <dbReference type="ChEBI" id="CHEBI:57287"/>
        <dbReference type="ChEBI" id="CHEBI:57288"/>
        <dbReference type="ChEBI" id="CHEBI:456215"/>
        <dbReference type="EC" id="6.2.1.1"/>
    </reaction>
</comment>
<evidence type="ECO:0000256" key="6">
    <source>
        <dbReference type="ARBA" id="ARBA00022842"/>
    </source>
</evidence>
<dbReference type="PROSITE" id="PS00455">
    <property type="entry name" value="AMP_BINDING"/>
    <property type="match status" value="1"/>
</dbReference>
<feature type="domain" description="AMP-dependent synthetase/ligase" evidence="9">
    <location>
        <begin position="81"/>
        <end position="464"/>
    </location>
</feature>
<keyword evidence="2 8" id="KW-0436">Ligase</keyword>
<accession>A0A1S8CVZ4</accession>
<dbReference type="GO" id="GO:0019427">
    <property type="term" value="P:acetyl-CoA biosynthetic process from acetate"/>
    <property type="evidence" value="ECO:0007669"/>
    <property type="project" value="UniProtKB-UniRule"/>
</dbReference>
<evidence type="ECO:0000259" key="9">
    <source>
        <dbReference type="Pfam" id="PF00501"/>
    </source>
</evidence>
<evidence type="ECO:0000313" key="13">
    <source>
        <dbReference type="Proteomes" id="UP000192132"/>
    </source>
</evidence>
<dbReference type="InterPro" id="IPR011904">
    <property type="entry name" value="Ac_CoA_lig"/>
</dbReference>
<protein>
    <recommendedName>
        <fullName evidence="8">Acetyl-coenzyme A synthetase</fullName>
        <shortName evidence="8">AcCoA synthetase</shortName>
        <shortName evidence="8">Acs</shortName>
        <ecNumber evidence="8">6.2.1.1</ecNumber>
    </recommendedName>
    <alternativeName>
        <fullName evidence="8">Acetate--CoA ligase</fullName>
    </alternativeName>
    <alternativeName>
        <fullName evidence="8">Acyl-activating enzyme</fullName>
    </alternativeName>
</protein>
<feature type="binding site" evidence="8">
    <location>
        <position position="514"/>
    </location>
    <ligand>
        <name>ATP</name>
        <dbReference type="ChEBI" id="CHEBI:30616"/>
    </ligand>
</feature>
<dbReference type="InterPro" id="IPR045851">
    <property type="entry name" value="AMP-bd_C_sf"/>
</dbReference>
<sequence>MSQQVYPVPESFLKNARTTAEDYAAKYQQSVTDNAQFWREQAQSIDWIKPFTKVRDVSFDKDNFHVEWFGDGQLNVSANCLDRHVANHPDKPAIIWEGDHPYRHKIISFRELHQEVCRFANVLKKQGVKKGDRVTLYMPMIPEAAIAMLACTRIGAVHCVVFGGFSPDSLASRIEDSQSSVVITANEGLRGGKTIPLKTNVDAALQMPGTTGVTSVITVYHTEHPTPMQQGRDIWYHEAIAEVNEDCPPEPMDAEAPLFILYTSGSTGKPKGVLHTTGGYLVYAATTFREVFDIRPDDVYWCTADVGWITGHSYLLYGPLANGTTTVMFEGVPQYPTWARIGQIIDKHDVTILYTAPTAIRSMMREGDHYVRESDRHSLRLLGSVGEPINPEAWSWYYNVVGEGRCPIVDTWWQTETGGILISPIPGATPLKPGSATQPFYGVQPAIVDGEGNILDGVCEGNLVLIDSWPGQMRTVYGDHQRFIDTYFSTFNGMYFTGDGAKRDKDGYYWITGRVDDVLNVSGHRLGTAEVESALVAHAAVAEAAVVGMPHEIKGQGICAYVTLQADVTPTEELRKELRDWVRREIGPIATPDAIHWAPALPKTRSGKIMRRILRKIAANELDTLGDTSTLADPSVVDNLIETVYPDHVTKGAAKTA</sequence>
<dbReference type="InterPro" id="IPR042099">
    <property type="entry name" value="ANL_N_sf"/>
</dbReference>
<comment type="caution">
    <text evidence="12">The sequence shown here is derived from an EMBL/GenBank/DDBJ whole genome shotgun (WGS) entry which is preliminary data.</text>
</comment>
<feature type="binding site" evidence="8">
    <location>
        <position position="525"/>
    </location>
    <ligand>
        <name>ATP</name>
        <dbReference type="ChEBI" id="CHEBI:30616"/>
    </ligand>
</feature>
<reference evidence="12 13" key="1">
    <citation type="submission" date="2016-10" db="EMBL/GenBank/DDBJ databases">
        <title>Draft Genome sequence of Alkanindiges sp. strain H1.</title>
        <authorList>
            <person name="Subhash Y."/>
            <person name="Lee S."/>
        </authorList>
    </citation>
    <scope>NUCLEOTIDE SEQUENCE [LARGE SCALE GENOMIC DNA]</scope>
    <source>
        <strain evidence="12 13">H1</strain>
    </source>
</reference>
<dbReference type="Gene3D" id="3.40.50.12780">
    <property type="entry name" value="N-terminal domain of ligase-like"/>
    <property type="match status" value="1"/>
</dbReference>
<evidence type="ECO:0000256" key="5">
    <source>
        <dbReference type="ARBA" id="ARBA00022840"/>
    </source>
</evidence>
<dbReference type="NCBIfam" id="TIGR02188">
    <property type="entry name" value="Ac_CoA_lig_AcsA"/>
    <property type="match status" value="1"/>
</dbReference>
<dbReference type="GO" id="GO:0016208">
    <property type="term" value="F:AMP binding"/>
    <property type="evidence" value="ECO:0007669"/>
    <property type="project" value="InterPro"/>
</dbReference>
<dbReference type="Pfam" id="PF16177">
    <property type="entry name" value="ACAS_N"/>
    <property type="match status" value="1"/>
</dbReference>
<dbReference type="InterPro" id="IPR025110">
    <property type="entry name" value="AMP-bd_C"/>
</dbReference>
<keyword evidence="5 8" id="KW-0067">ATP-binding</keyword>
<dbReference type="Pfam" id="PF13193">
    <property type="entry name" value="AMP-binding_C"/>
    <property type="match status" value="1"/>
</dbReference>
<feature type="binding site" evidence="8">
    <location>
        <position position="583"/>
    </location>
    <ligand>
        <name>CoA</name>
        <dbReference type="ChEBI" id="CHEBI:57287"/>
    </ligand>
</feature>
<feature type="binding site" evidence="8">
    <location>
        <position position="499"/>
    </location>
    <ligand>
        <name>ATP</name>
        <dbReference type="ChEBI" id="CHEBI:30616"/>
    </ligand>
</feature>
<feature type="binding site" evidence="8">
    <location>
        <position position="541"/>
    </location>
    <ligand>
        <name>Mg(2+)</name>
        <dbReference type="ChEBI" id="CHEBI:18420"/>
    </ligand>
</feature>
<keyword evidence="3 8" id="KW-0479">Metal-binding</keyword>
<dbReference type="NCBIfam" id="NF001208">
    <property type="entry name" value="PRK00174.1"/>
    <property type="match status" value="1"/>
</dbReference>
<dbReference type="InterPro" id="IPR032387">
    <property type="entry name" value="ACAS_N"/>
</dbReference>
<comment type="function">
    <text evidence="8">Catalyzes the conversion of acetate into acetyl-CoA (AcCoA), an essential intermediate at the junction of anabolic and catabolic pathways. AcsA undergoes a two-step reaction. In the first half reaction, AcsA combines acetate with ATP to form acetyl-adenylate (AcAMP) intermediate. In the second half reaction, it can then transfer the acetyl group from AcAMP to the sulfhydryl group of CoA, forming the product AcCoA.</text>
</comment>
<evidence type="ECO:0000259" key="11">
    <source>
        <dbReference type="Pfam" id="PF16177"/>
    </source>
</evidence>
<organism evidence="12 13">
    <name type="scientific">Alkanindiges hydrocarboniclasticus</name>
    <dbReference type="NCBI Taxonomy" id="1907941"/>
    <lineage>
        <taxon>Bacteria</taxon>
        <taxon>Pseudomonadati</taxon>
        <taxon>Pseudomonadota</taxon>
        <taxon>Gammaproteobacteria</taxon>
        <taxon>Moraxellales</taxon>
        <taxon>Moraxellaceae</taxon>
        <taxon>Alkanindiges</taxon>
    </lineage>
</organism>
<keyword evidence="6 8" id="KW-0460">Magnesium</keyword>
<dbReference type="InterPro" id="IPR020845">
    <property type="entry name" value="AMP-binding_CS"/>
</dbReference>
<dbReference type="FunFam" id="3.40.50.12780:FF:000001">
    <property type="entry name" value="Acetyl-coenzyme A synthetase"/>
    <property type="match status" value="1"/>
</dbReference>
<comment type="similarity">
    <text evidence="1 8">Belongs to the ATP-dependent AMP-binding enzyme family.</text>
</comment>
<dbReference type="RefSeq" id="WP_076878061.1">
    <property type="nucleotide sequence ID" value="NZ_MLCN01000018.1"/>
</dbReference>
<proteinExistence type="inferred from homology"/>
<comment type="cofactor">
    <cofactor evidence="8">
        <name>Mg(2+)</name>
        <dbReference type="ChEBI" id="CHEBI:18420"/>
    </cofactor>
</comment>
<feature type="domain" description="AMP-binding enzyme C-terminal" evidence="10">
    <location>
        <begin position="530"/>
        <end position="608"/>
    </location>
</feature>
<keyword evidence="7 8" id="KW-0007">Acetylation</keyword>
<dbReference type="GO" id="GO:0003987">
    <property type="term" value="F:acetate-CoA ligase activity"/>
    <property type="evidence" value="ECO:0007669"/>
    <property type="project" value="UniProtKB-UniRule"/>
</dbReference>
<name>A0A1S8CVZ4_9GAMM</name>
<keyword evidence="13" id="KW-1185">Reference proteome</keyword>
<feature type="binding site" evidence="8">
    <location>
        <begin position="190"/>
        <end position="193"/>
    </location>
    <ligand>
        <name>CoA</name>
        <dbReference type="ChEBI" id="CHEBI:57287"/>
    </ligand>
</feature>
<dbReference type="Proteomes" id="UP000192132">
    <property type="component" value="Unassembled WGS sequence"/>
</dbReference>
<evidence type="ECO:0000256" key="1">
    <source>
        <dbReference type="ARBA" id="ARBA00006432"/>
    </source>
</evidence>
<feature type="binding site" evidence="8">
    <location>
        <position position="536"/>
    </location>
    <ligand>
        <name>Mg(2+)</name>
        <dbReference type="ChEBI" id="CHEBI:18420"/>
    </ligand>
</feature>